<dbReference type="VEuPathDB" id="AmoebaDB:NfTy_017330"/>
<dbReference type="GO" id="GO:0005773">
    <property type="term" value="C:vacuole"/>
    <property type="evidence" value="ECO:0007669"/>
    <property type="project" value="TreeGrafter"/>
</dbReference>
<name>A0A6A5BYF3_NAEFO</name>
<accession>A0A6A5BYF3</accession>
<dbReference type="GeneID" id="68118356"/>
<dbReference type="VEuPathDB" id="AmoebaDB:FDP41_011141"/>
<dbReference type="RefSeq" id="XP_044567876.1">
    <property type="nucleotide sequence ID" value="XM_044701518.1"/>
</dbReference>
<dbReference type="Proteomes" id="UP000444721">
    <property type="component" value="Unassembled WGS sequence"/>
</dbReference>
<dbReference type="PANTHER" id="PTHR11315:SF0">
    <property type="entry name" value="FOLATE GAMMA-GLUTAMYL HYDROLASE"/>
    <property type="match status" value="1"/>
</dbReference>
<dbReference type="GO" id="GO:0046900">
    <property type="term" value="P:tetrahydrofolylpolyglutamate metabolic process"/>
    <property type="evidence" value="ECO:0007669"/>
    <property type="project" value="TreeGrafter"/>
</dbReference>
<organism evidence="2 3">
    <name type="scientific">Naegleria fowleri</name>
    <name type="common">Brain eating amoeba</name>
    <dbReference type="NCBI Taxonomy" id="5763"/>
    <lineage>
        <taxon>Eukaryota</taxon>
        <taxon>Discoba</taxon>
        <taxon>Heterolobosea</taxon>
        <taxon>Tetramitia</taxon>
        <taxon>Eutetramitia</taxon>
        <taxon>Vahlkampfiidae</taxon>
        <taxon>Naegleria</taxon>
    </lineage>
</organism>
<gene>
    <name evidence="2" type="ORF">FDP41_011141</name>
</gene>
<evidence type="ECO:0000313" key="2">
    <source>
        <dbReference type="EMBL" id="KAF0983163.1"/>
    </source>
</evidence>
<reference evidence="2 3" key="1">
    <citation type="journal article" date="2019" name="Sci. Rep.">
        <title>Nanopore sequencing improves the draft genome of the human pathogenic amoeba Naegleria fowleri.</title>
        <authorList>
            <person name="Liechti N."/>
            <person name="Schurch N."/>
            <person name="Bruggmann R."/>
            <person name="Wittwer M."/>
        </authorList>
    </citation>
    <scope>NUCLEOTIDE SEQUENCE [LARGE SCALE GENOMIC DNA]</scope>
    <source>
        <strain evidence="2 3">ATCC 30894</strain>
    </source>
</reference>
<evidence type="ECO:0000313" key="3">
    <source>
        <dbReference type="Proteomes" id="UP000444721"/>
    </source>
</evidence>
<dbReference type="InterPro" id="IPR015527">
    <property type="entry name" value="Pept_C26_g-glut_hydrolase"/>
</dbReference>
<dbReference type="AlphaFoldDB" id="A0A6A5BYF3"/>
<keyword evidence="3" id="KW-1185">Reference proteome</keyword>
<feature type="active site" description="Nucleophile" evidence="1">
    <location>
        <position position="52"/>
    </location>
</feature>
<dbReference type="PANTHER" id="PTHR11315">
    <property type="entry name" value="PROTEASE FAMILY C26 GAMMA-GLUTAMYL HYDROLASE"/>
    <property type="match status" value="1"/>
</dbReference>
<proteinExistence type="predicted"/>
<dbReference type="OrthoDB" id="64220at2759"/>
<protein>
    <recommendedName>
        <fullName evidence="4">Folate gamma-glutamyl hydrolase</fullName>
    </recommendedName>
</protein>
<comment type="caution">
    <text evidence="2">The sequence shown here is derived from an EMBL/GenBank/DDBJ whole genome shotgun (WGS) entry which is preliminary data.</text>
</comment>
<dbReference type="GO" id="GO:0034722">
    <property type="term" value="F:gamma-glutamyl-peptidase activity"/>
    <property type="evidence" value="ECO:0007669"/>
    <property type="project" value="TreeGrafter"/>
</dbReference>
<dbReference type="InterPro" id="IPR029062">
    <property type="entry name" value="Class_I_gatase-like"/>
</dbReference>
<evidence type="ECO:0008006" key="4">
    <source>
        <dbReference type="Google" id="ProtNLM"/>
    </source>
</evidence>
<sequence>MNGLLLPGGAIDLVDHSTHEFTPYLMSQQLIVRWEIEAFHSKQDYFPIWGTCIGMLSLALSLANDSSVMESGFDSENMAILLDFTVNNQELLYNTRMFSLESAPLGDMLNLIQTLGAKNVTFNAHKDGISIDKWLGNE</sequence>
<evidence type="ECO:0000256" key="1">
    <source>
        <dbReference type="PIRSR" id="PIRSR615527-1"/>
    </source>
</evidence>
<dbReference type="Gene3D" id="3.40.50.880">
    <property type="match status" value="1"/>
</dbReference>
<dbReference type="VEuPathDB" id="AmoebaDB:NF0044480"/>
<dbReference type="EMBL" id="VFQX01000007">
    <property type="protein sequence ID" value="KAF0983163.1"/>
    <property type="molecule type" value="Genomic_DNA"/>
</dbReference>
<dbReference type="SUPFAM" id="SSF52317">
    <property type="entry name" value="Class I glutamine amidotransferase-like"/>
    <property type="match status" value="1"/>
</dbReference>